<dbReference type="InterPro" id="IPR036397">
    <property type="entry name" value="RNaseH_sf"/>
</dbReference>
<organism evidence="2 3">
    <name type="scientific">Chromobacterium violaceum</name>
    <dbReference type="NCBI Taxonomy" id="536"/>
    <lineage>
        <taxon>Bacteria</taxon>
        <taxon>Pseudomonadati</taxon>
        <taxon>Pseudomonadota</taxon>
        <taxon>Betaproteobacteria</taxon>
        <taxon>Neisseriales</taxon>
        <taxon>Chromobacteriaceae</taxon>
        <taxon>Chromobacterium</taxon>
    </lineage>
</organism>
<dbReference type="SUPFAM" id="SSF53098">
    <property type="entry name" value="Ribonuclease H-like"/>
    <property type="match status" value="1"/>
</dbReference>
<dbReference type="Pfam" id="PF00665">
    <property type="entry name" value="rve"/>
    <property type="match status" value="1"/>
</dbReference>
<dbReference type="InterPro" id="IPR001584">
    <property type="entry name" value="Integrase_cat-core"/>
</dbReference>
<dbReference type="InterPro" id="IPR012337">
    <property type="entry name" value="RNaseH-like_sf"/>
</dbReference>
<evidence type="ECO:0000313" key="2">
    <source>
        <dbReference type="EMBL" id="VEB44205.1"/>
    </source>
</evidence>
<dbReference type="Proteomes" id="UP000275777">
    <property type="component" value="Chromosome"/>
</dbReference>
<evidence type="ECO:0000313" key="3">
    <source>
        <dbReference type="Proteomes" id="UP000275777"/>
    </source>
</evidence>
<reference evidence="2 3" key="1">
    <citation type="submission" date="2018-12" db="EMBL/GenBank/DDBJ databases">
        <authorList>
            <consortium name="Pathogen Informatics"/>
        </authorList>
    </citation>
    <scope>NUCLEOTIDE SEQUENCE [LARGE SCALE GENOMIC DNA]</scope>
    <source>
        <strain evidence="2 3">NCTC9695</strain>
    </source>
</reference>
<evidence type="ECO:0000259" key="1">
    <source>
        <dbReference type="PROSITE" id="PS50994"/>
    </source>
</evidence>
<sequence length="384" mass="44032">MSIFNNLQGGPKGPLEAAIQTAFPARNDAKGMTLPDRPFETYSSIAQEQALLRRAYVDALEAQPNRSYTTSKLKALIQKVAIRLGDEHPPSGTTLYRWHKLLISAKGDIRVLIPRFHHRGGRGQRLGDERLELLETTVRKVYLTLQRRPIVAVYEALLIQISELNSTRALDQQLKLPAYETIRRYIRALPKYDVALARYGREYARKKYRNSSVTPATMYLLERVEVDHTPLNLFVIDEETLLVLGRPYVTWMIDCHTRMILGFYLSFSPPSIEAVFRCLKHAISDKAYVREQYPDIQHDWPCYGVPVLILVDNGLEFHSHDLRRATFELGTHYQFCPPRTPWFKPMVERSLRTLAEQFAHLLPGTSFANWSVPAPVDSGLSTKL</sequence>
<accession>A0A447TGY2</accession>
<dbReference type="GO" id="GO:0003676">
    <property type="term" value="F:nucleic acid binding"/>
    <property type="evidence" value="ECO:0007669"/>
    <property type="project" value="InterPro"/>
</dbReference>
<proteinExistence type="predicted"/>
<dbReference type="GO" id="GO:0015074">
    <property type="term" value="P:DNA integration"/>
    <property type="evidence" value="ECO:0007669"/>
    <property type="project" value="InterPro"/>
</dbReference>
<dbReference type="EMBL" id="LR134182">
    <property type="protein sequence ID" value="VEB44205.1"/>
    <property type="molecule type" value="Genomic_DNA"/>
</dbReference>
<gene>
    <name evidence="2" type="primary">tnsB_2</name>
    <name evidence="2" type="ORF">NCTC9695_04693</name>
</gene>
<feature type="domain" description="Integrase catalytic" evidence="1">
    <location>
        <begin position="211"/>
        <end position="384"/>
    </location>
</feature>
<dbReference type="Gene3D" id="3.30.420.10">
    <property type="entry name" value="Ribonuclease H-like superfamily/Ribonuclease H"/>
    <property type="match status" value="1"/>
</dbReference>
<name>A0A447TGY2_CHRVL</name>
<dbReference type="AlphaFoldDB" id="A0A447TGY2"/>
<protein>
    <submittedName>
        <fullName evidence="2">Transposon Tn7 transposition protein tnsB</fullName>
    </submittedName>
</protein>
<dbReference type="PROSITE" id="PS50994">
    <property type="entry name" value="INTEGRASE"/>
    <property type="match status" value="1"/>
</dbReference>